<protein>
    <submittedName>
        <fullName evidence="1">Uncharacterized protein</fullName>
    </submittedName>
</protein>
<dbReference type="AlphaFoldDB" id="A0AAV0IKP6"/>
<reference evidence="1" key="1">
    <citation type="submission" date="2022-08" db="EMBL/GenBank/DDBJ databases">
        <authorList>
            <person name="Gutierrez-Valencia J."/>
        </authorList>
    </citation>
    <scope>NUCLEOTIDE SEQUENCE</scope>
</reference>
<evidence type="ECO:0000313" key="2">
    <source>
        <dbReference type="Proteomes" id="UP001154282"/>
    </source>
</evidence>
<comment type="caution">
    <text evidence="1">The sequence shown here is derived from an EMBL/GenBank/DDBJ whole genome shotgun (WGS) entry which is preliminary data.</text>
</comment>
<organism evidence="1 2">
    <name type="scientific">Linum tenue</name>
    <dbReference type="NCBI Taxonomy" id="586396"/>
    <lineage>
        <taxon>Eukaryota</taxon>
        <taxon>Viridiplantae</taxon>
        <taxon>Streptophyta</taxon>
        <taxon>Embryophyta</taxon>
        <taxon>Tracheophyta</taxon>
        <taxon>Spermatophyta</taxon>
        <taxon>Magnoliopsida</taxon>
        <taxon>eudicotyledons</taxon>
        <taxon>Gunneridae</taxon>
        <taxon>Pentapetalae</taxon>
        <taxon>rosids</taxon>
        <taxon>fabids</taxon>
        <taxon>Malpighiales</taxon>
        <taxon>Linaceae</taxon>
        <taxon>Linum</taxon>
    </lineage>
</organism>
<dbReference type="EMBL" id="CAMGYJ010000004">
    <property type="protein sequence ID" value="CAI0397618.1"/>
    <property type="molecule type" value="Genomic_DNA"/>
</dbReference>
<accession>A0AAV0IKP6</accession>
<keyword evidence="2" id="KW-1185">Reference proteome</keyword>
<gene>
    <name evidence="1" type="ORF">LITE_LOCUS9605</name>
</gene>
<sequence length="18" mass="2202">MCCTRWTRLWTGCRTTIL</sequence>
<proteinExistence type="predicted"/>
<name>A0AAV0IKP6_9ROSI</name>
<evidence type="ECO:0000313" key="1">
    <source>
        <dbReference type="EMBL" id="CAI0397618.1"/>
    </source>
</evidence>
<dbReference type="Proteomes" id="UP001154282">
    <property type="component" value="Unassembled WGS sequence"/>
</dbReference>